<evidence type="ECO:0000256" key="7">
    <source>
        <dbReference type="ARBA" id="ARBA00022842"/>
    </source>
</evidence>
<dbReference type="InterPro" id="IPR015376">
    <property type="entry name" value="Znr_NADH_PPase"/>
</dbReference>
<comment type="caution">
    <text evidence="12">The sequence shown here is derived from an EMBL/GenBank/DDBJ whole genome shotgun (WGS) entry which is preliminary data.</text>
</comment>
<evidence type="ECO:0000313" key="12">
    <source>
        <dbReference type="EMBL" id="MFC0675746.1"/>
    </source>
</evidence>
<name>A0ABV6RFG2_9MICO</name>
<dbReference type="SUPFAM" id="SSF55811">
    <property type="entry name" value="Nudix"/>
    <property type="match status" value="1"/>
</dbReference>
<dbReference type="CDD" id="cd03429">
    <property type="entry name" value="NUDIX_NADH_pyrophosphatase_Nudt13"/>
    <property type="match status" value="1"/>
</dbReference>
<dbReference type="Gene3D" id="3.90.79.10">
    <property type="entry name" value="Nucleoside Triphosphate Pyrophosphohydrolase"/>
    <property type="match status" value="1"/>
</dbReference>
<evidence type="ECO:0000256" key="3">
    <source>
        <dbReference type="ARBA" id="ARBA00009595"/>
    </source>
</evidence>
<dbReference type="Pfam" id="PF00293">
    <property type="entry name" value="NUDIX"/>
    <property type="match status" value="1"/>
</dbReference>
<keyword evidence="5" id="KW-0479">Metal-binding</keyword>
<dbReference type="PROSITE" id="PS51462">
    <property type="entry name" value="NUDIX"/>
    <property type="match status" value="1"/>
</dbReference>
<accession>A0ABV6RFG2</accession>
<comment type="catalytic activity">
    <reaction evidence="9">
        <text>a 5'-end NAD(+)-phospho-ribonucleoside in mRNA + H2O = a 5'-end phospho-adenosine-phospho-ribonucleoside in mRNA + beta-nicotinamide D-ribonucleotide + 2 H(+)</text>
        <dbReference type="Rhea" id="RHEA:60876"/>
        <dbReference type="Rhea" id="RHEA-COMP:15698"/>
        <dbReference type="Rhea" id="RHEA-COMP:15719"/>
        <dbReference type="ChEBI" id="CHEBI:14649"/>
        <dbReference type="ChEBI" id="CHEBI:15377"/>
        <dbReference type="ChEBI" id="CHEBI:15378"/>
        <dbReference type="ChEBI" id="CHEBI:144029"/>
        <dbReference type="ChEBI" id="CHEBI:144051"/>
    </reaction>
    <physiologicalReaction direction="left-to-right" evidence="9">
        <dbReference type="Rhea" id="RHEA:60877"/>
    </physiologicalReaction>
</comment>
<protein>
    <recommendedName>
        <fullName evidence="4">NAD(+) diphosphatase</fullName>
        <ecNumber evidence="4">3.6.1.22</ecNumber>
    </recommendedName>
</protein>
<proteinExistence type="inferred from homology"/>
<evidence type="ECO:0000256" key="6">
    <source>
        <dbReference type="ARBA" id="ARBA00022801"/>
    </source>
</evidence>
<evidence type="ECO:0000256" key="1">
    <source>
        <dbReference type="ARBA" id="ARBA00001946"/>
    </source>
</evidence>
<dbReference type="InterPro" id="IPR015797">
    <property type="entry name" value="NUDIX_hydrolase-like_dom_sf"/>
</dbReference>
<evidence type="ECO:0000256" key="4">
    <source>
        <dbReference type="ARBA" id="ARBA00012381"/>
    </source>
</evidence>
<feature type="domain" description="Nudix hydrolase" evidence="11">
    <location>
        <begin position="165"/>
        <end position="290"/>
    </location>
</feature>
<gene>
    <name evidence="12" type="primary">nudC</name>
    <name evidence="12" type="ORF">ACFFF6_17490</name>
</gene>
<keyword evidence="6 12" id="KW-0378">Hydrolase</keyword>
<keyword evidence="8" id="KW-0520">NAD</keyword>
<comment type="cofactor">
    <cofactor evidence="1">
        <name>Mg(2+)</name>
        <dbReference type="ChEBI" id="CHEBI:18420"/>
    </cofactor>
</comment>
<dbReference type="GO" id="GO:0016787">
    <property type="term" value="F:hydrolase activity"/>
    <property type="evidence" value="ECO:0007669"/>
    <property type="project" value="UniProtKB-KW"/>
</dbReference>
<dbReference type="Gene3D" id="3.90.79.20">
    <property type="match status" value="1"/>
</dbReference>
<comment type="similarity">
    <text evidence="3">Belongs to the Nudix hydrolase family. NudC subfamily.</text>
</comment>
<dbReference type="InterPro" id="IPR050241">
    <property type="entry name" value="NAD-cap_RNA_hydrolase_NudC"/>
</dbReference>
<keyword evidence="13" id="KW-1185">Reference proteome</keyword>
<dbReference type="Pfam" id="PF09296">
    <property type="entry name" value="NUDIX-like"/>
    <property type="match status" value="1"/>
</dbReference>
<evidence type="ECO:0000313" key="13">
    <source>
        <dbReference type="Proteomes" id="UP001589793"/>
    </source>
</evidence>
<sequence>MVTMRGTQLMTPLTHFGPDRDALRRTGDGILDAGEDARYLVTRAGSVSLREGEGGRLELALETRDPRIGVQNPLVYLGRLDGMRIIAAEDPEPGPELEDPGREMHDIRQVAPRLDPVTASYALTASAMATWHRTTRFCPACGALLEPTTGGWVLRCTVEGSEHFPRTDAAVIMGVRDGQDRLLLARNAAFRSRFHSVLAGFVEPGETLENAVVREVHEEVSLAVTELEYIGSQPWPFPRSLMIGYRAWVADPERLRLQDGELAEARWFSREELAAALADGEIEVPAGSSIGRALIEDWYGGELPAA</sequence>
<dbReference type="RefSeq" id="WP_376982779.1">
    <property type="nucleotide sequence ID" value="NZ_JBHLSV010000029.1"/>
</dbReference>
<comment type="cofactor">
    <cofactor evidence="2">
        <name>Zn(2+)</name>
        <dbReference type="ChEBI" id="CHEBI:29105"/>
    </cofactor>
</comment>
<dbReference type="PANTHER" id="PTHR42904">
    <property type="entry name" value="NUDIX HYDROLASE, NUDC SUBFAMILY"/>
    <property type="match status" value="1"/>
</dbReference>
<dbReference type="Proteomes" id="UP001589793">
    <property type="component" value="Unassembled WGS sequence"/>
</dbReference>
<organism evidence="12 13">
    <name type="scientific">Brachybacterium hainanense</name>
    <dbReference type="NCBI Taxonomy" id="1541174"/>
    <lineage>
        <taxon>Bacteria</taxon>
        <taxon>Bacillati</taxon>
        <taxon>Actinomycetota</taxon>
        <taxon>Actinomycetes</taxon>
        <taxon>Micrococcales</taxon>
        <taxon>Dermabacteraceae</taxon>
        <taxon>Brachybacterium</taxon>
    </lineage>
</organism>
<dbReference type="InterPro" id="IPR049734">
    <property type="entry name" value="NudC-like_C"/>
</dbReference>
<evidence type="ECO:0000256" key="5">
    <source>
        <dbReference type="ARBA" id="ARBA00022723"/>
    </source>
</evidence>
<dbReference type="EMBL" id="JBHLSV010000029">
    <property type="protein sequence ID" value="MFC0675746.1"/>
    <property type="molecule type" value="Genomic_DNA"/>
</dbReference>
<dbReference type="InterPro" id="IPR015375">
    <property type="entry name" value="NADH_PPase-like_N"/>
</dbReference>
<evidence type="ECO:0000256" key="8">
    <source>
        <dbReference type="ARBA" id="ARBA00023027"/>
    </source>
</evidence>
<dbReference type="NCBIfam" id="NF001299">
    <property type="entry name" value="PRK00241.1"/>
    <property type="match status" value="1"/>
</dbReference>
<feature type="compositionally biased region" description="Polar residues" evidence="10">
    <location>
        <begin position="1"/>
        <end position="11"/>
    </location>
</feature>
<dbReference type="Pfam" id="PF09297">
    <property type="entry name" value="Zn_ribbon_NUD"/>
    <property type="match status" value="1"/>
</dbReference>
<evidence type="ECO:0000256" key="10">
    <source>
        <dbReference type="SAM" id="MobiDB-lite"/>
    </source>
</evidence>
<evidence type="ECO:0000256" key="9">
    <source>
        <dbReference type="ARBA" id="ARBA00023679"/>
    </source>
</evidence>
<dbReference type="InterPro" id="IPR000086">
    <property type="entry name" value="NUDIX_hydrolase_dom"/>
</dbReference>
<keyword evidence="7" id="KW-0460">Magnesium</keyword>
<evidence type="ECO:0000259" key="11">
    <source>
        <dbReference type="PROSITE" id="PS51462"/>
    </source>
</evidence>
<reference evidence="12 13" key="1">
    <citation type="submission" date="2024-09" db="EMBL/GenBank/DDBJ databases">
        <authorList>
            <person name="Sun Q."/>
            <person name="Mori K."/>
        </authorList>
    </citation>
    <scope>NUCLEOTIDE SEQUENCE [LARGE SCALE GENOMIC DNA]</scope>
    <source>
        <strain evidence="12 13">CICC 10874</strain>
    </source>
</reference>
<feature type="region of interest" description="Disordered" evidence="10">
    <location>
        <begin position="1"/>
        <end position="21"/>
    </location>
</feature>
<evidence type="ECO:0000256" key="2">
    <source>
        <dbReference type="ARBA" id="ARBA00001947"/>
    </source>
</evidence>
<dbReference type="PANTHER" id="PTHR42904:SF6">
    <property type="entry name" value="NAD-CAPPED RNA HYDROLASE NUDT12"/>
    <property type="match status" value="1"/>
</dbReference>
<dbReference type="EC" id="3.6.1.22" evidence="4"/>